<gene>
    <name evidence="2" type="ORF">HaLaN_19078</name>
</gene>
<evidence type="ECO:0000313" key="3">
    <source>
        <dbReference type="Proteomes" id="UP000485058"/>
    </source>
</evidence>
<proteinExistence type="predicted"/>
<dbReference type="AlphaFoldDB" id="A0A699ZPY7"/>
<dbReference type="EMBL" id="BLLF01001891">
    <property type="protein sequence ID" value="GFH21719.1"/>
    <property type="molecule type" value="Genomic_DNA"/>
</dbReference>
<accession>A0A699ZPY7</accession>
<protein>
    <submittedName>
        <fullName evidence="2">Uncharacterized protein</fullName>
    </submittedName>
</protein>
<sequence>MHGPHYDACTCTHASQNGLNGSCGGGCLGGHAYLAGREGMGVSVVSWRGRLKRGLPAAAATCVVVLPAAAAPGVAIQPHFVPRAVAATCACLPAAAAAAGPAAQPPAAPCVEFLPTGCPASVAVDVASAGCQQLAAPSAAGQPAADHLGQPGSRCHMWNEPVFSSKPPSRSRSQSIGKSAMHRPAGRCWMTKGDTLEQGSRPGSSGTRRVLGASHPANRWGWLHSSQAIASSSHKSAASSV</sequence>
<organism evidence="2 3">
    <name type="scientific">Haematococcus lacustris</name>
    <name type="common">Green alga</name>
    <name type="synonym">Haematococcus pluvialis</name>
    <dbReference type="NCBI Taxonomy" id="44745"/>
    <lineage>
        <taxon>Eukaryota</taxon>
        <taxon>Viridiplantae</taxon>
        <taxon>Chlorophyta</taxon>
        <taxon>core chlorophytes</taxon>
        <taxon>Chlorophyceae</taxon>
        <taxon>CS clade</taxon>
        <taxon>Chlamydomonadales</taxon>
        <taxon>Haematococcaceae</taxon>
        <taxon>Haematococcus</taxon>
    </lineage>
</organism>
<reference evidence="2 3" key="1">
    <citation type="submission" date="2020-02" db="EMBL/GenBank/DDBJ databases">
        <title>Draft genome sequence of Haematococcus lacustris strain NIES-144.</title>
        <authorList>
            <person name="Morimoto D."/>
            <person name="Nakagawa S."/>
            <person name="Yoshida T."/>
            <person name="Sawayama S."/>
        </authorList>
    </citation>
    <scope>NUCLEOTIDE SEQUENCE [LARGE SCALE GENOMIC DNA]</scope>
    <source>
        <strain evidence="2 3">NIES-144</strain>
    </source>
</reference>
<evidence type="ECO:0000256" key="1">
    <source>
        <dbReference type="SAM" id="MobiDB-lite"/>
    </source>
</evidence>
<keyword evidence="3" id="KW-1185">Reference proteome</keyword>
<feature type="compositionally biased region" description="Polar residues" evidence="1">
    <location>
        <begin position="197"/>
        <end position="207"/>
    </location>
</feature>
<feature type="region of interest" description="Disordered" evidence="1">
    <location>
        <begin position="142"/>
        <end position="213"/>
    </location>
</feature>
<dbReference type="Proteomes" id="UP000485058">
    <property type="component" value="Unassembled WGS sequence"/>
</dbReference>
<feature type="compositionally biased region" description="Low complexity" evidence="1">
    <location>
        <begin position="164"/>
        <end position="175"/>
    </location>
</feature>
<comment type="caution">
    <text evidence="2">The sequence shown here is derived from an EMBL/GenBank/DDBJ whole genome shotgun (WGS) entry which is preliminary data.</text>
</comment>
<name>A0A699ZPY7_HAELA</name>
<evidence type="ECO:0000313" key="2">
    <source>
        <dbReference type="EMBL" id="GFH21719.1"/>
    </source>
</evidence>